<reference evidence="1" key="1">
    <citation type="submission" date="2023-06" db="EMBL/GenBank/DDBJ databases">
        <authorList>
            <person name="Kurt Z."/>
        </authorList>
    </citation>
    <scope>NUCLEOTIDE SEQUENCE</scope>
</reference>
<evidence type="ECO:0000313" key="1">
    <source>
        <dbReference type="EMBL" id="CAI9955466.1"/>
    </source>
</evidence>
<proteinExistence type="predicted"/>
<reference evidence="2 3" key="2">
    <citation type="submission" date="2024-07" db="EMBL/GenBank/DDBJ databases">
        <authorList>
            <person name="Akdeniz Z."/>
        </authorList>
    </citation>
    <scope>NUCLEOTIDE SEQUENCE [LARGE SCALE GENOMIC DNA]</scope>
</reference>
<evidence type="ECO:0000313" key="3">
    <source>
        <dbReference type="Proteomes" id="UP001642409"/>
    </source>
</evidence>
<gene>
    <name evidence="1" type="ORF">HINF_LOCUS43111</name>
    <name evidence="2" type="ORF">HINF_LOCUS5298</name>
</gene>
<evidence type="ECO:0000313" key="2">
    <source>
        <dbReference type="EMBL" id="CAL5979151.1"/>
    </source>
</evidence>
<dbReference type="Proteomes" id="UP001642409">
    <property type="component" value="Unassembled WGS sequence"/>
</dbReference>
<comment type="caution">
    <text evidence="1">The sequence shown here is derived from an EMBL/GenBank/DDBJ whole genome shotgun (WGS) entry which is preliminary data.</text>
</comment>
<accession>A0AA86UKX3</accession>
<name>A0AA86UKX3_9EUKA</name>
<keyword evidence="3" id="KW-1185">Reference proteome</keyword>
<dbReference type="EMBL" id="CATOUU010000865">
    <property type="protein sequence ID" value="CAI9955466.1"/>
    <property type="molecule type" value="Genomic_DNA"/>
</dbReference>
<organism evidence="1">
    <name type="scientific">Hexamita inflata</name>
    <dbReference type="NCBI Taxonomy" id="28002"/>
    <lineage>
        <taxon>Eukaryota</taxon>
        <taxon>Metamonada</taxon>
        <taxon>Diplomonadida</taxon>
        <taxon>Hexamitidae</taxon>
        <taxon>Hexamitinae</taxon>
        <taxon>Hexamita</taxon>
    </lineage>
</organism>
<dbReference type="AlphaFoldDB" id="A0AA86UKX3"/>
<dbReference type="EMBL" id="CAXDID020000010">
    <property type="protein sequence ID" value="CAL5979151.1"/>
    <property type="molecule type" value="Genomic_DNA"/>
</dbReference>
<protein>
    <submittedName>
        <fullName evidence="2">Hypothetical_protein</fullName>
    </submittedName>
</protein>
<sequence length="244" mass="28648">MITSDTSQNIILYFSDVRKWRRCSERQHLSVSRVDAVILQLYEDSNKSVYTIQFWLWCSTHKRAENNHICSAHFTYLTTQLRDSAYKYIVIYNYKQQCELNHNFQNLTEMKTYTSEVVTSYQTLYSNTQSCINVGPIIHCNLYILFVWVLRFKLSLSKNTTRFNIFILSHKVRGLNATFTKLAAIEIRVLTRVKMHTNVFSRQFTTTIASNLCRKFCNLCRLYDSTHIGAVQSVTQMNEINLAL</sequence>